<reference evidence="4 5" key="1">
    <citation type="submission" date="2022-10" db="EMBL/GenBank/DDBJ databases">
        <title>Janthinobacterium sp. hw3 Genome sequencing.</title>
        <authorList>
            <person name="Park S."/>
        </authorList>
    </citation>
    <scope>NUCLEOTIDE SEQUENCE [LARGE SCALE GENOMIC DNA]</scope>
    <source>
        <strain evidence="5">hw3</strain>
    </source>
</reference>
<keyword evidence="1" id="KW-0808">Transferase</keyword>
<protein>
    <submittedName>
        <fullName evidence="4">GNAT family N-acetyltransferase</fullName>
    </submittedName>
</protein>
<dbReference type="PANTHER" id="PTHR43877:SF1">
    <property type="entry name" value="ACETYLTRANSFERASE"/>
    <property type="match status" value="1"/>
</dbReference>
<evidence type="ECO:0000313" key="5">
    <source>
        <dbReference type="Proteomes" id="UP001221208"/>
    </source>
</evidence>
<sequence>MAQIQLANFRRANSHDIPAMSKIRLAVGENALSDPSRVTEQMYEDYLESLGRGWVAEVDGVVVGFCYANSINSSIWALFISQEYERRGFAKELLNMAVRWLFEQGQGIVRLSTAAGTRADRFYASQGWTRERVAGSEVFYLLANANAAYQVAS</sequence>
<dbReference type="InterPro" id="IPR050832">
    <property type="entry name" value="Bact_Acetyltransf"/>
</dbReference>
<comment type="caution">
    <text evidence="4">The sequence shown here is derived from an EMBL/GenBank/DDBJ whole genome shotgun (WGS) entry which is preliminary data.</text>
</comment>
<keyword evidence="5" id="KW-1185">Reference proteome</keyword>
<dbReference type="PANTHER" id="PTHR43877">
    <property type="entry name" value="AMINOALKYLPHOSPHONATE N-ACETYLTRANSFERASE-RELATED-RELATED"/>
    <property type="match status" value="1"/>
</dbReference>
<dbReference type="RefSeq" id="WP_273668717.1">
    <property type="nucleotide sequence ID" value="NZ_JAQQXR010000001.1"/>
</dbReference>
<dbReference type="PROSITE" id="PS51186">
    <property type="entry name" value="GNAT"/>
    <property type="match status" value="1"/>
</dbReference>
<evidence type="ECO:0000259" key="3">
    <source>
        <dbReference type="PROSITE" id="PS51186"/>
    </source>
</evidence>
<organism evidence="4 5">
    <name type="scientific">Janthinobacterium fluminis</name>
    <dbReference type="NCBI Taxonomy" id="2987524"/>
    <lineage>
        <taxon>Bacteria</taxon>
        <taxon>Pseudomonadati</taxon>
        <taxon>Pseudomonadota</taxon>
        <taxon>Betaproteobacteria</taxon>
        <taxon>Burkholderiales</taxon>
        <taxon>Oxalobacteraceae</taxon>
        <taxon>Janthinobacterium</taxon>
    </lineage>
</organism>
<keyword evidence="2" id="KW-0012">Acyltransferase</keyword>
<name>A0ABT5JU41_9BURK</name>
<dbReference type="SUPFAM" id="SSF55729">
    <property type="entry name" value="Acyl-CoA N-acyltransferases (Nat)"/>
    <property type="match status" value="1"/>
</dbReference>
<evidence type="ECO:0000256" key="2">
    <source>
        <dbReference type="ARBA" id="ARBA00023315"/>
    </source>
</evidence>
<evidence type="ECO:0000256" key="1">
    <source>
        <dbReference type="ARBA" id="ARBA00022679"/>
    </source>
</evidence>
<dbReference type="Gene3D" id="3.40.630.30">
    <property type="match status" value="1"/>
</dbReference>
<feature type="domain" description="N-acetyltransferase" evidence="3">
    <location>
        <begin position="7"/>
        <end position="146"/>
    </location>
</feature>
<dbReference type="InterPro" id="IPR000182">
    <property type="entry name" value="GNAT_dom"/>
</dbReference>
<dbReference type="CDD" id="cd04301">
    <property type="entry name" value="NAT_SF"/>
    <property type="match status" value="1"/>
</dbReference>
<proteinExistence type="predicted"/>
<dbReference type="InterPro" id="IPR016181">
    <property type="entry name" value="Acyl_CoA_acyltransferase"/>
</dbReference>
<dbReference type="EMBL" id="JAQQXR010000001">
    <property type="protein sequence ID" value="MDC8756089.1"/>
    <property type="molecule type" value="Genomic_DNA"/>
</dbReference>
<evidence type="ECO:0000313" key="4">
    <source>
        <dbReference type="EMBL" id="MDC8756089.1"/>
    </source>
</evidence>
<gene>
    <name evidence="4" type="ORF">OIK44_00640</name>
</gene>
<dbReference type="Pfam" id="PF00583">
    <property type="entry name" value="Acetyltransf_1"/>
    <property type="match status" value="1"/>
</dbReference>
<accession>A0ABT5JU41</accession>
<dbReference type="Proteomes" id="UP001221208">
    <property type="component" value="Unassembled WGS sequence"/>
</dbReference>